<dbReference type="PANTHER" id="PTHR45856:SF24">
    <property type="entry name" value="FUNGAL LIPASE-LIKE DOMAIN-CONTAINING PROTEIN"/>
    <property type="match status" value="1"/>
</dbReference>
<dbReference type="Proteomes" id="UP000268162">
    <property type="component" value="Unassembled WGS sequence"/>
</dbReference>
<keyword evidence="2" id="KW-0378">Hydrolase</keyword>
<evidence type="ECO:0000259" key="1">
    <source>
        <dbReference type="Pfam" id="PF01764"/>
    </source>
</evidence>
<dbReference type="GO" id="GO:0016787">
    <property type="term" value="F:hydrolase activity"/>
    <property type="evidence" value="ECO:0007669"/>
    <property type="project" value="UniProtKB-KW"/>
</dbReference>
<proteinExistence type="predicted"/>
<dbReference type="SUPFAM" id="SSF53474">
    <property type="entry name" value="alpha/beta-Hydrolases"/>
    <property type="match status" value="1"/>
</dbReference>
<sequence>MYFLGHSLGGAIANLAAFDYPLVSKYKGVLKPHLVTFGSPPVGNMEFVKQYNKQLIPSTLVTSGFNLVPNVHLLGTYLHAKIEIYILPGGKHTIQCLYNDEAFANDPACSPDLSLMNCSIADHILSDNEGASDDEYYDALDYSDLPESGFSDIGIPSMTYPDPNGRSDRPLLV</sequence>
<gene>
    <name evidence="2" type="ORF">BJ085DRAFT_37159</name>
</gene>
<name>A0A4P9ZL64_9FUNG</name>
<dbReference type="EMBL" id="ML004179">
    <property type="protein sequence ID" value="RKP33221.1"/>
    <property type="molecule type" value="Genomic_DNA"/>
</dbReference>
<dbReference type="InterPro" id="IPR051218">
    <property type="entry name" value="Sec_MonoDiacylglyc_Lipase"/>
</dbReference>
<evidence type="ECO:0000313" key="3">
    <source>
        <dbReference type="Proteomes" id="UP000268162"/>
    </source>
</evidence>
<dbReference type="AlphaFoldDB" id="A0A4P9ZL64"/>
<dbReference type="GO" id="GO:0006629">
    <property type="term" value="P:lipid metabolic process"/>
    <property type="evidence" value="ECO:0007669"/>
    <property type="project" value="InterPro"/>
</dbReference>
<feature type="domain" description="Fungal lipase-type" evidence="1">
    <location>
        <begin position="2"/>
        <end position="72"/>
    </location>
</feature>
<dbReference type="InterPro" id="IPR002921">
    <property type="entry name" value="Fungal_lipase-type"/>
</dbReference>
<organism evidence="2 3">
    <name type="scientific">Dimargaris cristalligena</name>
    <dbReference type="NCBI Taxonomy" id="215637"/>
    <lineage>
        <taxon>Eukaryota</taxon>
        <taxon>Fungi</taxon>
        <taxon>Fungi incertae sedis</taxon>
        <taxon>Zoopagomycota</taxon>
        <taxon>Kickxellomycotina</taxon>
        <taxon>Dimargaritomycetes</taxon>
        <taxon>Dimargaritales</taxon>
        <taxon>Dimargaritaceae</taxon>
        <taxon>Dimargaris</taxon>
    </lineage>
</organism>
<accession>A0A4P9ZL64</accession>
<reference evidence="3" key="1">
    <citation type="journal article" date="2018" name="Nat. Microbiol.">
        <title>Leveraging single-cell genomics to expand the fungal tree of life.</title>
        <authorList>
            <person name="Ahrendt S.R."/>
            <person name="Quandt C.A."/>
            <person name="Ciobanu D."/>
            <person name="Clum A."/>
            <person name="Salamov A."/>
            <person name="Andreopoulos B."/>
            <person name="Cheng J.F."/>
            <person name="Woyke T."/>
            <person name="Pelin A."/>
            <person name="Henrissat B."/>
            <person name="Reynolds N.K."/>
            <person name="Benny G.L."/>
            <person name="Smith M.E."/>
            <person name="James T.Y."/>
            <person name="Grigoriev I.V."/>
        </authorList>
    </citation>
    <scope>NUCLEOTIDE SEQUENCE [LARGE SCALE GENOMIC DNA]</scope>
    <source>
        <strain evidence="3">RSA 468</strain>
    </source>
</reference>
<evidence type="ECO:0000313" key="2">
    <source>
        <dbReference type="EMBL" id="RKP33221.1"/>
    </source>
</evidence>
<dbReference type="InterPro" id="IPR029058">
    <property type="entry name" value="AB_hydrolase_fold"/>
</dbReference>
<keyword evidence="3" id="KW-1185">Reference proteome</keyword>
<protein>
    <submittedName>
        <fullName evidence="2">Alpha/Beta hydrolase protein</fullName>
    </submittedName>
</protein>
<dbReference type="Pfam" id="PF01764">
    <property type="entry name" value="Lipase_3"/>
    <property type="match status" value="1"/>
</dbReference>
<dbReference type="PANTHER" id="PTHR45856">
    <property type="entry name" value="ALPHA/BETA-HYDROLASES SUPERFAMILY PROTEIN"/>
    <property type="match status" value="1"/>
</dbReference>
<dbReference type="Gene3D" id="3.40.50.1820">
    <property type="entry name" value="alpha/beta hydrolase"/>
    <property type="match status" value="1"/>
</dbReference>